<sequence length="77" mass="8729">MSWSWCENTMKMPSSARLSRLYCKPTSFPCFWFWGHLHPVVGSSGCVLASAFQSDHFDWLQRCHGRAGFGVRSGRGT</sequence>
<dbReference type="AlphaFoldDB" id="A0A518B3L1"/>
<dbReference type="EMBL" id="CP036279">
    <property type="protein sequence ID" value="QDU61506.1"/>
    <property type="molecule type" value="Genomic_DNA"/>
</dbReference>
<dbReference type="Proteomes" id="UP000317093">
    <property type="component" value="Chromosome"/>
</dbReference>
<evidence type="ECO:0000313" key="2">
    <source>
        <dbReference type="Proteomes" id="UP000317093"/>
    </source>
</evidence>
<dbReference type="KEGG" id="knv:Pan216_23670"/>
<keyword evidence="2" id="KW-1185">Reference proteome</keyword>
<gene>
    <name evidence="1" type="ORF">Pan216_23670</name>
</gene>
<evidence type="ECO:0000313" key="1">
    <source>
        <dbReference type="EMBL" id="QDU61506.1"/>
    </source>
</evidence>
<organism evidence="1 2">
    <name type="scientific">Kolteria novifilia</name>
    <dbReference type="NCBI Taxonomy" id="2527975"/>
    <lineage>
        <taxon>Bacteria</taxon>
        <taxon>Pseudomonadati</taxon>
        <taxon>Planctomycetota</taxon>
        <taxon>Planctomycetia</taxon>
        <taxon>Kolteriales</taxon>
        <taxon>Kolteriaceae</taxon>
        <taxon>Kolteria</taxon>
    </lineage>
</organism>
<name>A0A518B3L1_9BACT</name>
<proteinExistence type="predicted"/>
<protein>
    <submittedName>
        <fullName evidence="1">Uncharacterized protein</fullName>
    </submittedName>
</protein>
<reference evidence="1 2" key="1">
    <citation type="submission" date="2019-02" db="EMBL/GenBank/DDBJ databases">
        <title>Deep-cultivation of Planctomycetes and their phenomic and genomic characterization uncovers novel biology.</title>
        <authorList>
            <person name="Wiegand S."/>
            <person name="Jogler M."/>
            <person name="Boedeker C."/>
            <person name="Pinto D."/>
            <person name="Vollmers J."/>
            <person name="Rivas-Marin E."/>
            <person name="Kohn T."/>
            <person name="Peeters S.H."/>
            <person name="Heuer A."/>
            <person name="Rast P."/>
            <person name="Oberbeckmann S."/>
            <person name="Bunk B."/>
            <person name="Jeske O."/>
            <person name="Meyerdierks A."/>
            <person name="Storesund J.E."/>
            <person name="Kallscheuer N."/>
            <person name="Luecker S."/>
            <person name="Lage O.M."/>
            <person name="Pohl T."/>
            <person name="Merkel B.J."/>
            <person name="Hornburger P."/>
            <person name="Mueller R.-W."/>
            <person name="Bruemmer F."/>
            <person name="Labrenz M."/>
            <person name="Spormann A.M."/>
            <person name="Op den Camp H."/>
            <person name="Overmann J."/>
            <person name="Amann R."/>
            <person name="Jetten M.S.M."/>
            <person name="Mascher T."/>
            <person name="Medema M.H."/>
            <person name="Devos D.P."/>
            <person name="Kaster A.-K."/>
            <person name="Ovreas L."/>
            <person name="Rohde M."/>
            <person name="Galperin M.Y."/>
            <person name="Jogler C."/>
        </authorList>
    </citation>
    <scope>NUCLEOTIDE SEQUENCE [LARGE SCALE GENOMIC DNA]</scope>
    <source>
        <strain evidence="1 2">Pan216</strain>
    </source>
</reference>
<accession>A0A518B3L1</accession>